<comment type="caution">
    <text evidence="1">The sequence shown here is derived from an EMBL/GenBank/DDBJ whole genome shotgun (WGS) entry which is preliminary data.</text>
</comment>
<gene>
    <name evidence="1" type="ORF">ACFPZN_15660</name>
</gene>
<keyword evidence="2" id="KW-1185">Reference proteome</keyword>
<reference evidence="2" key="1">
    <citation type="journal article" date="2019" name="Int. J. Syst. Evol. Microbiol.">
        <title>The Global Catalogue of Microorganisms (GCM) 10K type strain sequencing project: providing services to taxonomists for standard genome sequencing and annotation.</title>
        <authorList>
            <consortium name="The Broad Institute Genomics Platform"/>
            <consortium name="The Broad Institute Genome Sequencing Center for Infectious Disease"/>
            <person name="Wu L."/>
            <person name="Ma J."/>
        </authorList>
    </citation>
    <scope>NUCLEOTIDE SEQUENCE [LARGE SCALE GENOMIC DNA]</scope>
    <source>
        <strain evidence="2">KCTC 42087</strain>
    </source>
</reference>
<evidence type="ECO:0008006" key="3">
    <source>
        <dbReference type="Google" id="ProtNLM"/>
    </source>
</evidence>
<evidence type="ECO:0000313" key="1">
    <source>
        <dbReference type="EMBL" id="MFC5747065.1"/>
    </source>
</evidence>
<evidence type="ECO:0000313" key="2">
    <source>
        <dbReference type="Proteomes" id="UP001596074"/>
    </source>
</evidence>
<dbReference type="EMBL" id="JBHSON010000019">
    <property type="protein sequence ID" value="MFC5747065.1"/>
    <property type="molecule type" value="Genomic_DNA"/>
</dbReference>
<protein>
    <recommendedName>
        <fullName evidence="3">Peptidase M15B domain-containing protein</fullName>
    </recommendedName>
</protein>
<dbReference type="Proteomes" id="UP001596074">
    <property type="component" value="Unassembled WGS sequence"/>
</dbReference>
<name>A0ABW1A1R8_9ACTN</name>
<dbReference type="RefSeq" id="WP_378282685.1">
    <property type="nucleotide sequence ID" value="NZ_JBHSON010000019.1"/>
</dbReference>
<accession>A0ABW1A1R8</accession>
<sequence length="75" mass="8379">MPATPRCLGLEADKYAGVANLNPDLLQALLKAATDATDDGVEFYGLCQIYRNEPWHYELRTDAIDRGRPRPGMWG</sequence>
<organism evidence="1 2">
    <name type="scientific">Actinomadura rugatobispora</name>
    <dbReference type="NCBI Taxonomy" id="1994"/>
    <lineage>
        <taxon>Bacteria</taxon>
        <taxon>Bacillati</taxon>
        <taxon>Actinomycetota</taxon>
        <taxon>Actinomycetes</taxon>
        <taxon>Streptosporangiales</taxon>
        <taxon>Thermomonosporaceae</taxon>
        <taxon>Actinomadura</taxon>
    </lineage>
</organism>
<proteinExistence type="predicted"/>